<comment type="caution">
    <text evidence="1">The sequence shown here is derived from an EMBL/GenBank/DDBJ whole genome shotgun (WGS) entry which is preliminary data.</text>
</comment>
<protein>
    <submittedName>
        <fullName evidence="1">Uncharacterized protein</fullName>
    </submittedName>
</protein>
<dbReference type="AlphaFoldDB" id="A0A0F9L3G0"/>
<evidence type="ECO:0000313" key="1">
    <source>
        <dbReference type="EMBL" id="KKM89389.1"/>
    </source>
</evidence>
<dbReference type="EMBL" id="LAZR01006823">
    <property type="protein sequence ID" value="KKM89389.1"/>
    <property type="molecule type" value="Genomic_DNA"/>
</dbReference>
<sequence length="114" mass="12485">MSDKLKQIAVAPTVKQLEEGPVVILSCPGWSNGSGWIPHGFRYMIRFDNGEVPVLKSHFDEWIGEEMAATLNIEVNPPKPRKVVVATCPVCKATGDEPCVTATGNKAKSRHKSR</sequence>
<accession>A0A0F9L3G0</accession>
<organism evidence="1">
    <name type="scientific">marine sediment metagenome</name>
    <dbReference type="NCBI Taxonomy" id="412755"/>
    <lineage>
        <taxon>unclassified sequences</taxon>
        <taxon>metagenomes</taxon>
        <taxon>ecological metagenomes</taxon>
    </lineage>
</organism>
<gene>
    <name evidence="1" type="ORF">LCGC14_1249170</name>
</gene>
<name>A0A0F9L3G0_9ZZZZ</name>
<proteinExistence type="predicted"/>
<reference evidence="1" key="1">
    <citation type="journal article" date="2015" name="Nature">
        <title>Complex archaea that bridge the gap between prokaryotes and eukaryotes.</title>
        <authorList>
            <person name="Spang A."/>
            <person name="Saw J.H."/>
            <person name="Jorgensen S.L."/>
            <person name="Zaremba-Niedzwiedzka K."/>
            <person name="Martijn J."/>
            <person name="Lind A.E."/>
            <person name="van Eijk R."/>
            <person name="Schleper C."/>
            <person name="Guy L."/>
            <person name="Ettema T.J."/>
        </authorList>
    </citation>
    <scope>NUCLEOTIDE SEQUENCE</scope>
</reference>